<dbReference type="AlphaFoldDB" id="A0A7S4DX70"/>
<reference evidence="1" key="1">
    <citation type="submission" date="2021-01" db="EMBL/GenBank/DDBJ databases">
        <authorList>
            <person name="Corre E."/>
            <person name="Pelletier E."/>
            <person name="Niang G."/>
            <person name="Scheremetjew M."/>
            <person name="Finn R."/>
            <person name="Kale V."/>
            <person name="Holt S."/>
            <person name="Cochrane G."/>
            <person name="Meng A."/>
            <person name="Brown T."/>
            <person name="Cohen L."/>
        </authorList>
    </citation>
    <scope>NUCLEOTIDE SEQUENCE</scope>
    <source>
        <strain evidence="1">CCCM811</strain>
    </source>
</reference>
<protein>
    <submittedName>
        <fullName evidence="1">Uncharacterized protein</fullName>
    </submittedName>
</protein>
<name>A0A7S4DX70_9EUKA</name>
<evidence type="ECO:0000313" key="1">
    <source>
        <dbReference type="EMBL" id="CAE0676382.1"/>
    </source>
</evidence>
<organism evidence="1">
    <name type="scientific">Lotharella globosa</name>
    <dbReference type="NCBI Taxonomy" id="91324"/>
    <lineage>
        <taxon>Eukaryota</taxon>
        <taxon>Sar</taxon>
        <taxon>Rhizaria</taxon>
        <taxon>Cercozoa</taxon>
        <taxon>Chlorarachniophyceae</taxon>
        <taxon>Lotharella</taxon>
    </lineage>
</organism>
<gene>
    <name evidence="1" type="ORF">LGLO00237_LOCUS28160</name>
</gene>
<dbReference type="EMBL" id="HBIV01039659">
    <property type="protein sequence ID" value="CAE0676382.1"/>
    <property type="molecule type" value="Transcribed_RNA"/>
</dbReference>
<sequence length="291" mass="32484">MKRPPSARGVQLAPLDKESCPKLPPLALKEVKALANGKRSLSARARAIKLSQHARGSLSEGDTNASLAGTEGRGTVTLTFATPSILDPYPKLDVDDLLRATRRAFSINRSTAKDLYDYIRNVVCERASCDVRPETIAVLTSEGRHIREEAKKLFMLPLPKDNMLYVLPHASLPSRTSPPASPPIAGVQQEGKATKLGVAVGITGREVVFTDDKKYRVRFNVDEETVEGRFSEKQTCADLYKYVRNYWTLTKRQAPPISFTLRTQRKRVLREEPRPLRISPLEPSETVDVEY</sequence>
<accession>A0A7S4DX70</accession>
<proteinExistence type="predicted"/>